<comment type="subcellular location">
    <subcellularLocation>
        <location evidence="1">Cell membrane</location>
        <topology evidence="1">Multi-pass membrane protein</topology>
    </subcellularLocation>
</comment>
<evidence type="ECO:0000256" key="4">
    <source>
        <dbReference type="ARBA" id="ARBA00022692"/>
    </source>
</evidence>
<dbReference type="InterPro" id="IPR032808">
    <property type="entry name" value="DoxX"/>
</dbReference>
<dbReference type="Pfam" id="PF07681">
    <property type="entry name" value="DoxX"/>
    <property type="match status" value="1"/>
</dbReference>
<evidence type="ECO:0000256" key="6">
    <source>
        <dbReference type="ARBA" id="ARBA00023136"/>
    </source>
</evidence>
<dbReference type="InterPro" id="IPR051907">
    <property type="entry name" value="DoxX-like_oxidoreductase"/>
</dbReference>
<dbReference type="PANTHER" id="PTHR33452:SF1">
    <property type="entry name" value="INNER MEMBRANE PROTEIN YPHA-RELATED"/>
    <property type="match status" value="1"/>
</dbReference>
<evidence type="ECO:0000256" key="2">
    <source>
        <dbReference type="ARBA" id="ARBA00006679"/>
    </source>
</evidence>
<comment type="caution">
    <text evidence="8">The sequence shown here is derived from an EMBL/GenBank/DDBJ whole genome shotgun (WGS) entry which is preliminary data.</text>
</comment>
<organism evidence="8 9">
    <name type="scientific">Altererythrobacter lutimaris</name>
    <dbReference type="NCBI Taxonomy" id="2743979"/>
    <lineage>
        <taxon>Bacteria</taxon>
        <taxon>Pseudomonadati</taxon>
        <taxon>Pseudomonadota</taxon>
        <taxon>Alphaproteobacteria</taxon>
        <taxon>Sphingomonadales</taxon>
        <taxon>Erythrobacteraceae</taxon>
        <taxon>Altererythrobacter</taxon>
    </lineage>
</organism>
<dbReference type="AlphaFoldDB" id="A0A850HF71"/>
<sequence length="152" mass="16823">MSSVISLYSRLTGILSGRVFEGLALLFTRVALAGVFWRSYTTKVEEGTWFQLSDITYFLFESEYAGVPLPSNIAAPMATYAEFFFPILLVLGLATRFASLSLLIMTLVIQFFVYPDAWWSVHLVWVAMALVLMSRGAGVFSLDAAIAAKVKS</sequence>
<accession>A0A850HF71</accession>
<proteinExistence type="inferred from homology"/>
<feature type="transmembrane region" description="Helical" evidence="7">
    <location>
        <begin position="20"/>
        <end position="37"/>
    </location>
</feature>
<dbReference type="Proteomes" id="UP000546031">
    <property type="component" value="Unassembled WGS sequence"/>
</dbReference>
<dbReference type="EMBL" id="JABWTA010000001">
    <property type="protein sequence ID" value="NVE95826.1"/>
    <property type="molecule type" value="Genomic_DNA"/>
</dbReference>
<keyword evidence="3" id="KW-1003">Cell membrane</keyword>
<dbReference type="RefSeq" id="WP_176274015.1">
    <property type="nucleotide sequence ID" value="NZ_JABWTA010000001.1"/>
</dbReference>
<gene>
    <name evidence="8" type="ORF">HUO12_13035</name>
</gene>
<evidence type="ECO:0000313" key="9">
    <source>
        <dbReference type="Proteomes" id="UP000546031"/>
    </source>
</evidence>
<keyword evidence="4 7" id="KW-0812">Transmembrane</keyword>
<keyword evidence="5 7" id="KW-1133">Transmembrane helix</keyword>
<name>A0A850HF71_9SPHN</name>
<dbReference type="GO" id="GO:0005886">
    <property type="term" value="C:plasma membrane"/>
    <property type="evidence" value="ECO:0007669"/>
    <property type="project" value="UniProtKB-SubCell"/>
</dbReference>
<feature type="transmembrane region" description="Helical" evidence="7">
    <location>
        <begin position="119"/>
        <end position="142"/>
    </location>
</feature>
<reference evidence="8 9" key="1">
    <citation type="submission" date="2020-06" db="EMBL/GenBank/DDBJ databases">
        <title>Altererythrobacter lutimaris sp. nov., a marine bacterium isolated from a tidal flat.</title>
        <authorList>
            <person name="Kim D."/>
            <person name="Yoo Y."/>
            <person name="Kim J.-J."/>
        </authorList>
    </citation>
    <scope>NUCLEOTIDE SEQUENCE [LARGE SCALE GENOMIC DNA]</scope>
    <source>
        <strain evidence="8 9">JGD-16</strain>
    </source>
</reference>
<dbReference type="PANTHER" id="PTHR33452">
    <property type="entry name" value="OXIDOREDUCTASE CATD-RELATED"/>
    <property type="match status" value="1"/>
</dbReference>
<evidence type="ECO:0000256" key="1">
    <source>
        <dbReference type="ARBA" id="ARBA00004651"/>
    </source>
</evidence>
<feature type="transmembrane region" description="Helical" evidence="7">
    <location>
        <begin position="83"/>
        <end position="113"/>
    </location>
</feature>
<evidence type="ECO:0000256" key="3">
    <source>
        <dbReference type="ARBA" id="ARBA00022475"/>
    </source>
</evidence>
<evidence type="ECO:0000313" key="8">
    <source>
        <dbReference type="EMBL" id="NVE95826.1"/>
    </source>
</evidence>
<keyword evidence="9" id="KW-1185">Reference proteome</keyword>
<protein>
    <submittedName>
        <fullName evidence="8">DoxX family protein</fullName>
    </submittedName>
</protein>
<keyword evidence="6 7" id="KW-0472">Membrane</keyword>
<evidence type="ECO:0000256" key="5">
    <source>
        <dbReference type="ARBA" id="ARBA00022989"/>
    </source>
</evidence>
<evidence type="ECO:0000256" key="7">
    <source>
        <dbReference type="SAM" id="Phobius"/>
    </source>
</evidence>
<comment type="similarity">
    <text evidence="2">Belongs to the DoxX family.</text>
</comment>